<sequence>MTIPSYNSKLENHKGTDVKSSLAEQKKLLELHTIDSGLARVAHREKSLPEIAEHVAVSKERTELSARLAADLGELEDAKTELGRLESDAGVVDARIARDTERVNHSSSVKDVTALESELESLYRRKTNLEDMELVVMERVEIAEAQLSATRDLDNDLAEKLQDIANRRKAALDELAQEHATLSAQRGLLEDSVAKDLLSLYEKLRAKTGTGAALFQAGTCGACTMSLTGNELAKVRAAEIDEVLECPECGAIMVRTEESGLW</sequence>
<evidence type="ECO:0000259" key="2">
    <source>
        <dbReference type="Pfam" id="PF24481"/>
    </source>
</evidence>
<dbReference type="Gene3D" id="1.10.287.1490">
    <property type="match status" value="1"/>
</dbReference>
<proteinExistence type="predicted"/>
<evidence type="ECO:0000259" key="1">
    <source>
        <dbReference type="Pfam" id="PF02591"/>
    </source>
</evidence>
<evidence type="ECO:0000313" key="4">
    <source>
        <dbReference type="Proteomes" id="UP000282460"/>
    </source>
</evidence>
<dbReference type="Pfam" id="PF02591">
    <property type="entry name" value="Zn_ribbon_9"/>
    <property type="match status" value="1"/>
</dbReference>
<gene>
    <name evidence="3" type="ORF">D9V28_04160</name>
</gene>
<organism evidence="3 4">
    <name type="scientific">Mycetocola zhadangensis</name>
    <dbReference type="NCBI Taxonomy" id="1164595"/>
    <lineage>
        <taxon>Bacteria</taxon>
        <taxon>Bacillati</taxon>
        <taxon>Actinomycetota</taxon>
        <taxon>Actinomycetes</taxon>
        <taxon>Micrococcales</taxon>
        <taxon>Microbacteriaceae</taxon>
        <taxon>Mycetocola</taxon>
    </lineage>
</organism>
<dbReference type="InterPro" id="IPR003743">
    <property type="entry name" value="Zf-RING_7"/>
</dbReference>
<accession>A0A3L7JC25</accession>
<name>A0A3L7JC25_9MICO</name>
<keyword evidence="4" id="KW-1185">Reference proteome</keyword>
<dbReference type="Proteomes" id="UP000282460">
    <property type="component" value="Unassembled WGS sequence"/>
</dbReference>
<reference evidence="3 4" key="1">
    <citation type="submission" date="2018-10" db="EMBL/GenBank/DDBJ databases">
        <authorList>
            <person name="Li J."/>
        </authorList>
    </citation>
    <scope>NUCLEOTIDE SEQUENCE [LARGE SCALE GENOMIC DNA]</scope>
    <source>
        <strain evidence="3 4">ZD1-4</strain>
    </source>
</reference>
<comment type="caution">
    <text evidence="3">The sequence shown here is derived from an EMBL/GenBank/DDBJ whole genome shotgun (WGS) entry which is preliminary data.</text>
</comment>
<dbReference type="EMBL" id="RCWJ01000001">
    <property type="protein sequence ID" value="RLQ86042.1"/>
    <property type="molecule type" value="Genomic_DNA"/>
</dbReference>
<dbReference type="AlphaFoldDB" id="A0A3L7JC25"/>
<evidence type="ECO:0000313" key="3">
    <source>
        <dbReference type="EMBL" id="RLQ86042.1"/>
    </source>
</evidence>
<dbReference type="InterPro" id="IPR056003">
    <property type="entry name" value="CT398_CC_hairpin"/>
</dbReference>
<feature type="domain" description="CT398-like coiled coil hairpin" evidence="2">
    <location>
        <begin position="31"/>
        <end position="209"/>
    </location>
</feature>
<dbReference type="Pfam" id="PF24481">
    <property type="entry name" value="CT398_CC"/>
    <property type="match status" value="1"/>
</dbReference>
<feature type="domain" description="C4-type zinc ribbon" evidence="1">
    <location>
        <begin position="219"/>
        <end position="253"/>
    </location>
</feature>
<protein>
    <submittedName>
        <fullName evidence="3">Uncharacterized protein</fullName>
    </submittedName>
</protein>